<feature type="transmembrane region" description="Helical" evidence="1">
    <location>
        <begin position="55"/>
        <end position="75"/>
    </location>
</feature>
<keyword evidence="1" id="KW-1133">Transmembrane helix</keyword>
<sequence>MLLFSPNPLGSNPLPCFKSPSRYNALPPFRTRLAEALCREPRKMQPCLGHEQGSAVVEFTFLALLLMVPLVYFVITVGQIQGGSFAVVGAADQAAKVYVAQADASTAEAAAEQAVALGLSDFGLQADRARMSTICNPADCQAAGSTVTVTVSLNVPLPFIPFAEGLSATEVEASSTQLVGRYR</sequence>
<reference evidence="3" key="1">
    <citation type="journal article" date="2019" name="Int. J. Syst. Evol. Microbiol.">
        <title>The Global Catalogue of Microorganisms (GCM) 10K type strain sequencing project: providing services to taxonomists for standard genome sequencing and annotation.</title>
        <authorList>
            <consortium name="The Broad Institute Genomics Platform"/>
            <consortium name="The Broad Institute Genome Sequencing Center for Infectious Disease"/>
            <person name="Wu L."/>
            <person name="Ma J."/>
        </authorList>
    </citation>
    <scope>NUCLEOTIDE SEQUENCE [LARGE SCALE GENOMIC DNA]</scope>
    <source>
        <strain evidence="3">CGMCC 1.12778</strain>
    </source>
</reference>
<evidence type="ECO:0008006" key="4">
    <source>
        <dbReference type="Google" id="ProtNLM"/>
    </source>
</evidence>
<keyword evidence="1" id="KW-0812">Transmembrane</keyword>
<evidence type="ECO:0000313" key="2">
    <source>
        <dbReference type="EMBL" id="GGH93670.1"/>
    </source>
</evidence>
<keyword evidence="1" id="KW-0472">Membrane</keyword>
<dbReference type="Proteomes" id="UP000643279">
    <property type="component" value="Unassembled WGS sequence"/>
</dbReference>
<protein>
    <recommendedName>
        <fullName evidence="4">Flp pilus assembly protein TadG</fullName>
    </recommendedName>
</protein>
<name>A0ABQ2AM67_9MICC</name>
<comment type="caution">
    <text evidence="2">The sequence shown here is derived from an EMBL/GenBank/DDBJ whole genome shotgun (WGS) entry which is preliminary data.</text>
</comment>
<evidence type="ECO:0000313" key="3">
    <source>
        <dbReference type="Proteomes" id="UP000643279"/>
    </source>
</evidence>
<evidence type="ECO:0000256" key="1">
    <source>
        <dbReference type="SAM" id="Phobius"/>
    </source>
</evidence>
<keyword evidence="3" id="KW-1185">Reference proteome</keyword>
<organism evidence="2 3">
    <name type="scientific">Arthrobacter liuii</name>
    <dbReference type="NCBI Taxonomy" id="1476996"/>
    <lineage>
        <taxon>Bacteria</taxon>
        <taxon>Bacillati</taxon>
        <taxon>Actinomycetota</taxon>
        <taxon>Actinomycetes</taxon>
        <taxon>Micrococcales</taxon>
        <taxon>Micrococcaceae</taxon>
        <taxon>Arthrobacter</taxon>
    </lineage>
</organism>
<proteinExistence type="predicted"/>
<dbReference type="EMBL" id="BMFW01000005">
    <property type="protein sequence ID" value="GGH93670.1"/>
    <property type="molecule type" value="Genomic_DNA"/>
</dbReference>
<accession>A0ABQ2AM67</accession>
<gene>
    <name evidence="2" type="ORF">GCM10007170_15080</name>
</gene>